<dbReference type="EMBL" id="BAAAXZ010000136">
    <property type="protein sequence ID" value="GAA2937255.1"/>
    <property type="molecule type" value="Genomic_DNA"/>
</dbReference>
<name>A0ABP6JLJ5_STRTU</name>
<gene>
    <name evidence="1" type="ORF">GCM10020221_36290</name>
</gene>
<protein>
    <submittedName>
        <fullName evidence="1">Uncharacterized protein</fullName>
    </submittedName>
</protein>
<organism evidence="1 2">
    <name type="scientific">Streptomyces thioluteus</name>
    <dbReference type="NCBI Taxonomy" id="66431"/>
    <lineage>
        <taxon>Bacteria</taxon>
        <taxon>Bacillati</taxon>
        <taxon>Actinomycetota</taxon>
        <taxon>Actinomycetes</taxon>
        <taxon>Kitasatosporales</taxon>
        <taxon>Streptomycetaceae</taxon>
        <taxon>Streptomyces</taxon>
    </lineage>
</organism>
<comment type="caution">
    <text evidence="1">The sequence shown here is derived from an EMBL/GenBank/DDBJ whole genome shotgun (WGS) entry which is preliminary data.</text>
</comment>
<sequence length="58" mass="6440">MADVQAADDAREVPPYVRVDEELRDRARSGSVSAPAEVEGALRRVFISSLAPRVRSEW</sequence>
<accession>A0ABP6JLJ5</accession>
<proteinExistence type="predicted"/>
<keyword evidence="2" id="KW-1185">Reference proteome</keyword>
<dbReference type="RefSeq" id="WP_344964645.1">
    <property type="nucleotide sequence ID" value="NZ_BAAAXZ010000136.1"/>
</dbReference>
<reference evidence="2" key="1">
    <citation type="journal article" date="2019" name="Int. J. Syst. Evol. Microbiol.">
        <title>The Global Catalogue of Microorganisms (GCM) 10K type strain sequencing project: providing services to taxonomists for standard genome sequencing and annotation.</title>
        <authorList>
            <consortium name="The Broad Institute Genomics Platform"/>
            <consortium name="The Broad Institute Genome Sequencing Center for Infectious Disease"/>
            <person name="Wu L."/>
            <person name="Ma J."/>
        </authorList>
    </citation>
    <scope>NUCLEOTIDE SEQUENCE [LARGE SCALE GENOMIC DNA]</scope>
    <source>
        <strain evidence="2">JCM 4087</strain>
    </source>
</reference>
<evidence type="ECO:0000313" key="2">
    <source>
        <dbReference type="Proteomes" id="UP001501102"/>
    </source>
</evidence>
<dbReference type="Proteomes" id="UP001501102">
    <property type="component" value="Unassembled WGS sequence"/>
</dbReference>
<evidence type="ECO:0000313" key="1">
    <source>
        <dbReference type="EMBL" id="GAA2937255.1"/>
    </source>
</evidence>